<dbReference type="Gene3D" id="3.40.50.720">
    <property type="entry name" value="NAD(P)-binding Rossmann-like Domain"/>
    <property type="match status" value="1"/>
</dbReference>
<name>A0A1H6IUJ9_MYCRU</name>
<dbReference type="Proteomes" id="UP000182915">
    <property type="component" value="Chromosome I"/>
</dbReference>
<proteinExistence type="predicted"/>
<gene>
    <name evidence="5" type="ORF">SAMN04489835_0852</name>
</gene>
<dbReference type="STRING" id="370526.SAMN04489835_0852"/>
<dbReference type="AlphaFoldDB" id="A0A1H6IUJ9"/>
<reference evidence="6" key="1">
    <citation type="submission" date="2016-10" db="EMBL/GenBank/DDBJ databases">
        <authorList>
            <person name="Varghese N."/>
            <person name="Submissions S."/>
        </authorList>
    </citation>
    <scope>NUCLEOTIDE SEQUENCE [LARGE SCALE GENOMIC DNA]</scope>
    <source>
        <strain evidence="6">DSM 45405</strain>
    </source>
</reference>
<dbReference type="RefSeq" id="WP_083410311.1">
    <property type="nucleotide sequence ID" value="NZ_LT629971.1"/>
</dbReference>
<dbReference type="EMBL" id="LT629971">
    <property type="protein sequence ID" value="SEH51741.1"/>
    <property type="molecule type" value="Genomic_DNA"/>
</dbReference>
<dbReference type="InterPro" id="IPR045760">
    <property type="entry name" value="DAP_DH_C"/>
</dbReference>
<feature type="domain" description="Dihydrodipicolinate reductase N-terminal" evidence="3">
    <location>
        <begin position="3"/>
        <end position="99"/>
    </location>
</feature>
<dbReference type="GO" id="GO:0008839">
    <property type="term" value="F:4-hydroxy-tetrahydrodipicolinate reductase"/>
    <property type="evidence" value="ECO:0007669"/>
    <property type="project" value="InterPro"/>
</dbReference>
<feature type="domain" description="2,4-diaminopentanoate dehydrogenase C-terminal" evidence="4">
    <location>
        <begin position="143"/>
        <end position="350"/>
    </location>
</feature>
<dbReference type="InterPro" id="IPR000846">
    <property type="entry name" value="DapB_N"/>
</dbReference>
<keyword evidence="1" id="KW-0521">NADP</keyword>
<evidence type="ECO:0000256" key="2">
    <source>
        <dbReference type="ARBA" id="ARBA00023002"/>
    </source>
</evidence>
<dbReference type="Pfam" id="PF19328">
    <property type="entry name" value="DAP_DH_C"/>
    <property type="match status" value="1"/>
</dbReference>
<accession>A0A1H6IUJ9</accession>
<evidence type="ECO:0000259" key="3">
    <source>
        <dbReference type="Pfam" id="PF01113"/>
    </source>
</evidence>
<keyword evidence="6" id="KW-1185">Reference proteome</keyword>
<protein>
    <submittedName>
        <fullName evidence="5">Uncharacterized protein</fullName>
    </submittedName>
</protein>
<evidence type="ECO:0000259" key="4">
    <source>
        <dbReference type="Pfam" id="PF19328"/>
    </source>
</evidence>
<sequence>MLRVTVWGTGNMGATAIRSTVAFPGLQLAGVITSTPDKAGRDAASFAGLEAQTGVTATTDIDAALAACDAVAYMASGDIRPDEAVADIERCLSAGKHVVTPSLYSLYDPRSAPQDWVDRLTAAAEAGSATLLVSGVDPGWGNDALAVIAAGLCTRIKTIHCQEIFDYSTYNQPFAVKVSCGFGGSMDETPMMLLPSIPTMVWGGNIRLVGRGLGIEIDEIAEEVERRPLEESVDTVMGRFEKGTQGAFWLKVIGRSGGRDRIVIDHITRIHASCAPDWPYPDEGVGDHRVIIDGDPQLTITTRADVPGGTRADGGNATAANRLLGALAWLAEQKPGIYDGLDVPLQTTLPPEVQAQRWA</sequence>
<dbReference type="Pfam" id="PF01113">
    <property type="entry name" value="DapB_N"/>
    <property type="match status" value="1"/>
</dbReference>
<dbReference type="GO" id="GO:0009089">
    <property type="term" value="P:lysine biosynthetic process via diaminopimelate"/>
    <property type="evidence" value="ECO:0007669"/>
    <property type="project" value="InterPro"/>
</dbReference>
<evidence type="ECO:0000313" key="6">
    <source>
        <dbReference type="Proteomes" id="UP000182915"/>
    </source>
</evidence>
<dbReference type="OrthoDB" id="4759936at2"/>
<evidence type="ECO:0000313" key="5">
    <source>
        <dbReference type="EMBL" id="SEH51741.1"/>
    </source>
</evidence>
<keyword evidence="2" id="KW-0560">Oxidoreductase</keyword>
<dbReference type="SUPFAM" id="SSF51735">
    <property type="entry name" value="NAD(P)-binding Rossmann-fold domains"/>
    <property type="match status" value="1"/>
</dbReference>
<organism evidence="5 6">
    <name type="scientific">Mycolicibacterium rutilum</name>
    <name type="common">Mycobacterium rutilum</name>
    <dbReference type="NCBI Taxonomy" id="370526"/>
    <lineage>
        <taxon>Bacteria</taxon>
        <taxon>Bacillati</taxon>
        <taxon>Actinomycetota</taxon>
        <taxon>Actinomycetes</taxon>
        <taxon>Mycobacteriales</taxon>
        <taxon>Mycobacteriaceae</taxon>
        <taxon>Mycolicibacterium</taxon>
    </lineage>
</organism>
<dbReference type="InterPro" id="IPR036291">
    <property type="entry name" value="NAD(P)-bd_dom_sf"/>
</dbReference>
<evidence type="ECO:0000256" key="1">
    <source>
        <dbReference type="ARBA" id="ARBA00022857"/>
    </source>
</evidence>